<evidence type="ECO:0000313" key="2">
    <source>
        <dbReference type="Proteomes" id="UP000235672"/>
    </source>
</evidence>
<dbReference type="AlphaFoldDB" id="A0A2J6QMC8"/>
<dbReference type="Proteomes" id="UP000235672">
    <property type="component" value="Unassembled WGS sequence"/>
</dbReference>
<sequence length="207" mass="23375">MGDISKSKAGQGPKELSYPVLKQRLLSKPGRVLPPPPSAPSQSLTHAISSLFLHPSVETALHLLNDDLVSAHFLVRHMQAPPQFESMMLHGILHRIEGDYENVRAWYRDVKDSDVFRTVWGDDGSEKAMDFVRKIEILRKEAKHQDVSEVHQLEDGSKQEIKTVLEFCEKKFGTQKLDEARAVWVQDEKSSGKGSDMVVGGEGWRQF</sequence>
<organism evidence="1 2">
    <name type="scientific">Hyaloscypha hepaticicola</name>
    <dbReference type="NCBI Taxonomy" id="2082293"/>
    <lineage>
        <taxon>Eukaryota</taxon>
        <taxon>Fungi</taxon>
        <taxon>Dikarya</taxon>
        <taxon>Ascomycota</taxon>
        <taxon>Pezizomycotina</taxon>
        <taxon>Leotiomycetes</taxon>
        <taxon>Helotiales</taxon>
        <taxon>Hyaloscyphaceae</taxon>
        <taxon>Hyaloscypha</taxon>
    </lineage>
</organism>
<dbReference type="EMBL" id="KZ613466">
    <property type="protein sequence ID" value="PMD27423.1"/>
    <property type="molecule type" value="Genomic_DNA"/>
</dbReference>
<evidence type="ECO:0000313" key="1">
    <source>
        <dbReference type="EMBL" id="PMD27423.1"/>
    </source>
</evidence>
<dbReference type="OrthoDB" id="2306919at2759"/>
<gene>
    <name evidence="1" type="ORF">NA56DRAFT_726404</name>
</gene>
<reference evidence="1 2" key="1">
    <citation type="submission" date="2016-05" db="EMBL/GenBank/DDBJ databases">
        <title>A degradative enzymes factory behind the ericoid mycorrhizal symbiosis.</title>
        <authorList>
            <consortium name="DOE Joint Genome Institute"/>
            <person name="Martino E."/>
            <person name="Morin E."/>
            <person name="Grelet G."/>
            <person name="Kuo A."/>
            <person name="Kohler A."/>
            <person name="Daghino S."/>
            <person name="Barry K."/>
            <person name="Choi C."/>
            <person name="Cichocki N."/>
            <person name="Clum A."/>
            <person name="Copeland A."/>
            <person name="Hainaut M."/>
            <person name="Haridas S."/>
            <person name="Labutti K."/>
            <person name="Lindquist E."/>
            <person name="Lipzen A."/>
            <person name="Khouja H.-R."/>
            <person name="Murat C."/>
            <person name="Ohm R."/>
            <person name="Olson A."/>
            <person name="Spatafora J."/>
            <person name="Veneault-Fourrey C."/>
            <person name="Henrissat B."/>
            <person name="Grigoriev I."/>
            <person name="Martin F."/>
            <person name="Perotto S."/>
        </authorList>
    </citation>
    <scope>NUCLEOTIDE SEQUENCE [LARGE SCALE GENOMIC DNA]</scope>
    <source>
        <strain evidence="1 2">UAMH 7357</strain>
    </source>
</reference>
<keyword evidence="2" id="KW-1185">Reference proteome</keyword>
<protein>
    <submittedName>
        <fullName evidence="1">Uncharacterized protein</fullName>
    </submittedName>
</protein>
<proteinExistence type="predicted"/>
<name>A0A2J6QMC8_9HELO</name>
<dbReference type="STRING" id="1745343.A0A2J6QMC8"/>
<accession>A0A2J6QMC8</accession>